<dbReference type="Proteomes" id="UP001295740">
    <property type="component" value="Unassembled WGS sequence"/>
</dbReference>
<comment type="caution">
    <text evidence="2">The sequence shown here is derived from an EMBL/GenBank/DDBJ whole genome shotgun (WGS) entry which is preliminary data.</text>
</comment>
<dbReference type="EMBL" id="CAUWAG010000003">
    <property type="protein sequence ID" value="CAJ2502071.1"/>
    <property type="molecule type" value="Genomic_DNA"/>
</dbReference>
<accession>A0AAI8VBX1</accession>
<dbReference type="PANTHER" id="PTHR24148">
    <property type="entry name" value="ANKYRIN REPEAT DOMAIN-CONTAINING PROTEIN 39 HOMOLOG-RELATED"/>
    <property type="match status" value="1"/>
</dbReference>
<proteinExistence type="predicted"/>
<dbReference type="Pfam" id="PF06985">
    <property type="entry name" value="HET"/>
    <property type="match status" value="1"/>
</dbReference>
<dbReference type="PANTHER" id="PTHR24148:SF73">
    <property type="entry name" value="HET DOMAIN PROTEIN (AFU_ORTHOLOGUE AFUA_8G01020)"/>
    <property type="match status" value="1"/>
</dbReference>
<organism evidence="2 3">
    <name type="scientific">Anthostomella pinea</name>
    <dbReference type="NCBI Taxonomy" id="933095"/>
    <lineage>
        <taxon>Eukaryota</taxon>
        <taxon>Fungi</taxon>
        <taxon>Dikarya</taxon>
        <taxon>Ascomycota</taxon>
        <taxon>Pezizomycotina</taxon>
        <taxon>Sordariomycetes</taxon>
        <taxon>Xylariomycetidae</taxon>
        <taxon>Xylariales</taxon>
        <taxon>Xylariaceae</taxon>
        <taxon>Anthostomella</taxon>
    </lineage>
</organism>
<evidence type="ECO:0000313" key="2">
    <source>
        <dbReference type="EMBL" id="CAJ2502071.1"/>
    </source>
</evidence>
<dbReference type="InterPro" id="IPR010730">
    <property type="entry name" value="HET"/>
</dbReference>
<gene>
    <name evidence="2" type="ORF">KHLLAP_LOCUS2539</name>
</gene>
<evidence type="ECO:0000259" key="1">
    <source>
        <dbReference type="Pfam" id="PF06985"/>
    </source>
</evidence>
<dbReference type="AlphaFoldDB" id="A0AAI8VBX1"/>
<evidence type="ECO:0000313" key="3">
    <source>
        <dbReference type="Proteomes" id="UP001295740"/>
    </source>
</evidence>
<keyword evidence="3" id="KW-1185">Reference proteome</keyword>
<reference evidence="2" key="1">
    <citation type="submission" date="2023-10" db="EMBL/GenBank/DDBJ databases">
        <authorList>
            <person name="Hackl T."/>
        </authorList>
    </citation>
    <scope>NUCLEOTIDE SEQUENCE</scope>
</reference>
<sequence length="275" mass="31588">MEPIENVQGAQDSQGLRKLEQETWQPPSIATPALPLFEYDTLPTSGIQKIRLIKILPHSDDSCPVEAELTTHDVASAPHYTALSYTWGDVATFPIVLNRRLAHVRSNLLSFMLGADPETLYWVDAICIDQQNIPERSEVVSRMKNIYERAQGIVVWLGTVSPETASSFVALDAFSNMHVFDLFKDRKRERYVPKDGEDAHTRPDLPVLKERLLEHPYWHCIWILQEASTPIYHKGPYSSTSVWYADRKHDFLNFLFGFLTLTNKRKERKENIGIH</sequence>
<name>A0AAI8VBX1_9PEZI</name>
<feature type="domain" description="Heterokaryon incompatibility" evidence="1">
    <location>
        <begin position="80"/>
        <end position="226"/>
    </location>
</feature>
<dbReference type="InterPro" id="IPR052895">
    <property type="entry name" value="HetReg/Transcr_Mod"/>
</dbReference>
<protein>
    <submittedName>
        <fullName evidence="2">Uu.00g049240.m01.CDS01</fullName>
    </submittedName>
</protein>